<accession>A0A0F9FCF6</accession>
<comment type="caution">
    <text evidence="1">The sequence shown here is derived from an EMBL/GenBank/DDBJ whole genome shotgun (WGS) entry which is preliminary data.</text>
</comment>
<proteinExistence type="predicted"/>
<evidence type="ECO:0000313" key="1">
    <source>
        <dbReference type="EMBL" id="KKL84064.1"/>
    </source>
</evidence>
<organism evidence="1">
    <name type="scientific">marine sediment metagenome</name>
    <dbReference type="NCBI Taxonomy" id="412755"/>
    <lineage>
        <taxon>unclassified sequences</taxon>
        <taxon>metagenomes</taxon>
        <taxon>ecological metagenomes</taxon>
    </lineage>
</organism>
<name>A0A0F9FCF6_9ZZZZ</name>
<sequence>MPKDKYPECTKINALQTELRTLRNFLTWLADEKKYEILEYDDGTVPPESNEELFAQFLGIDGNKVETERQQMIQELQLQASAQK</sequence>
<reference evidence="1" key="1">
    <citation type="journal article" date="2015" name="Nature">
        <title>Complex archaea that bridge the gap between prokaryotes and eukaryotes.</title>
        <authorList>
            <person name="Spang A."/>
            <person name="Saw J.H."/>
            <person name="Jorgensen S.L."/>
            <person name="Zaremba-Niedzwiedzka K."/>
            <person name="Martijn J."/>
            <person name="Lind A.E."/>
            <person name="van Eijk R."/>
            <person name="Schleper C."/>
            <person name="Guy L."/>
            <person name="Ettema T.J."/>
        </authorList>
    </citation>
    <scope>NUCLEOTIDE SEQUENCE</scope>
</reference>
<dbReference type="AlphaFoldDB" id="A0A0F9FCF6"/>
<protein>
    <submittedName>
        <fullName evidence="1">Uncharacterized protein</fullName>
    </submittedName>
</protein>
<gene>
    <name evidence="1" type="ORF">LCGC14_1968490</name>
</gene>
<dbReference type="EMBL" id="LAZR01021806">
    <property type="protein sequence ID" value="KKL84064.1"/>
    <property type="molecule type" value="Genomic_DNA"/>
</dbReference>